<evidence type="ECO:0000313" key="2">
    <source>
        <dbReference type="Proteomes" id="UP000590740"/>
    </source>
</evidence>
<comment type="caution">
    <text evidence="1">The sequence shown here is derived from an EMBL/GenBank/DDBJ whole genome shotgun (WGS) entry which is preliminary data.</text>
</comment>
<keyword evidence="1" id="KW-0238">DNA-binding</keyword>
<dbReference type="Gene3D" id="3.90.1150.30">
    <property type="match status" value="1"/>
</dbReference>
<dbReference type="RefSeq" id="WP_184339532.1">
    <property type="nucleotide sequence ID" value="NZ_JACHIG010000004.1"/>
</dbReference>
<accession>A0A7W7YB58</accession>
<dbReference type="GO" id="GO:0003677">
    <property type="term" value="F:DNA binding"/>
    <property type="evidence" value="ECO:0007669"/>
    <property type="project" value="UniProtKB-KW"/>
</dbReference>
<proteinExistence type="predicted"/>
<dbReference type="InterPro" id="IPR058532">
    <property type="entry name" value="YjbR/MT2646/Rv2570-like"/>
</dbReference>
<name>A0A7W7YB58_9BACT</name>
<dbReference type="EMBL" id="JACHIG010000004">
    <property type="protein sequence ID" value="MBB5032610.1"/>
    <property type="molecule type" value="Genomic_DNA"/>
</dbReference>
<dbReference type="PANTHER" id="PTHR35145:SF1">
    <property type="entry name" value="CYTOPLASMIC PROTEIN"/>
    <property type="match status" value="1"/>
</dbReference>
<gene>
    <name evidence="1" type="ORF">HNQ65_002192</name>
</gene>
<sequence length="117" mass="13167">MELPDVIAQCLSLPGAEETQPFGPEALVYKVAGKMFAVTSPDDFPARINLKCDPQRAIELRDEYQGILPGWHMNKKHWNTVMLDGTVPPSLIRDLVKHSYQLVVDALPKKARETLKK</sequence>
<dbReference type="InterPro" id="IPR038056">
    <property type="entry name" value="YjbR-like_sf"/>
</dbReference>
<dbReference type="Proteomes" id="UP000590740">
    <property type="component" value="Unassembled WGS sequence"/>
</dbReference>
<dbReference type="InterPro" id="IPR007351">
    <property type="entry name" value="YjbR"/>
</dbReference>
<evidence type="ECO:0000313" key="1">
    <source>
        <dbReference type="EMBL" id="MBB5032610.1"/>
    </source>
</evidence>
<organism evidence="1 2">
    <name type="scientific">Prosthecobacter vanneervenii</name>
    <dbReference type="NCBI Taxonomy" id="48466"/>
    <lineage>
        <taxon>Bacteria</taxon>
        <taxon>Pseudomonadati</taxon>
        <taxon>Verrucomicrobiota</taxon>
        <taxon>Verrucomicrobiia</taxon>
        <taxon>Verrucomicrobiales</taxon>
        <taxon>Verrucomicrobiaceae</taxon>
        <taxon>Prosthecobacter</taxon>
    </lineage>
</organism>
<dbReference type="SUPFAM" id="SSF142906">
    <property type="entry name" value="YjbR-like"/>
    <property type="match status" value="1"/>
</dbReference>
<reference evidence="1 2" key="1">
    <citation type="submission" date="2020-08" db="EMBL/GenBank/DDBJ databases">
        <title>Genomic Encyclopedia of Type Strains, Phase IV (KMG-IV): sequencing the most valuable type-strain genomes for metagenomic binning, comparative biology and taxonomic classification.</title>
        <authorList>
            <person name="Goeker M."/>
        </authorList>
    </citation>
    <scope>NUCLEOTIDE SEQUENCE [LARGE SCALE GENOMIC DNA]</scope>
    <source>
        <strain evidence="1 2">DSM 12252</strain>
    </source>
</reference>
<dbReference type="AlphaFoldDB" id="A0A7W7YB58"/>
<keyword evidence="2" id="KW-1185">Reference proteome</keyword>
<protein>
    <submittedName>
        <fullName evidence="1">Putative DNA-binding protein (MmcQ/YjbR family)</fullName>
    </submittedName>
</protein>
<dbReference type="Pfam" id="PF04237">
    <property type="entry name" value="YjbR"/>
    <property type="match status" value="1"/>
</dbReference>
<dbReference type="PANTHER" id="PTHR35145">
    <property type="entry name" value="CYTOPLASMIC PROTEIN-RELATED"/>
    <property type="match status" value="1"/>
</dbReference>